<reference evidence="1 2" key="1">
    <citation type="journal article" date="2018" name="Front. Microbiol.">
        <title>Genome-Wide Analysis of Corynespora cassiicola Leaf Fall Disease Putative Effectors.</title>
        <authorList>
            <person name="Lopez D."/>
            <person name="Ribeiro S."/>
            <person name="Label P."/>
            <person name="Fumanal B."/>
            <person name="Venisse J.S."/>
            <person name="Kohler A."/>
            <person name="de Oliveira R.R."/>
            <person name="Labutti K."/>
            <person name="Lipzen A."/>
            <person name="Lail K."/>
            <person name="Bauer D."/>
            <person name="Ohm R.A."/>
            <person name="Barry K.W."/>
            <person name="Spatafora J."/>
            <person name="Grigoriev I.V."/>
            <person name="Martin F.M."/>
            <person name="Pujade-Renaud V."/>
        </authorList>
    </citation>
    <scope>NUCLEOTIDE SEQUENCE [LARGE SCALE GENOMIC DNA]</scope>
    <source>
        <strain evidence="1 2">Philippines</strain>
    </source>
</reference>
<accession>A0A2T2NMI9</accession>
<protein>
    <submittedName>
        <fullName evidence="1">Uncharacterized protein</fullName>
    </submittedName>
</protein>
<dbReference type="Proteomes" id="UP000240883">
    <property type="component" value="Unassembled WGS sequence"/>
</dbReference>
<keyword evidence="2" id="KW-1185">Reference proteome</keyword>
<evidence type="ECO:0000313" key="2">
    <source>
        <dbReference type="Proteomes" id="UP000240883"/>
    </source>
</evidence>
<name>A0A2T2NMI9_CORCC</name>
<proteinExistence type="predicted"/>
<dbReference type="PROSITE" id="PS51257">
    <property type="entry name" value="PROKAR_LIPOPROTEIN"/>
    <property type="match status" value="1"/>
</dbReference>
<dbReference type="EMBL" id="KZ678135">
    <property type="protein sequence ID" value="PSN66644.1"/>
    <property type="molecule type" value="Genomic_DNA"/>
</dbReference>
<sequence length="72" mass="8056">MIRWKLFFSPHQPPSSAAAIGCSVSPPERKGWGKVRSLSLFCTRASQTTTEVKFCALRIAVESQQMRMSRAI</sequence>
<organism evidence="1 2">
    <name type="scientific">Corynespora cassiicola Philippines</name>
    <dbReference type="NCBI Taxonomy" id="1448308"/>
    <lineage>
        <taxon>Eukaryota</taxon>
        <taxon>Fungi</taxon>
        <taxon>Dikarya</taxon>
        <taxon>Ascomycota</taxon>
        <taxon>Pezizomycotina</taxon>
        <taxon>Dothideomycetes</taxon>
        <taxon>Pleosporomycetidae</taxon>
        <taxon>Pleosporales</taxon>
        <taxon>Corynesporascaceae</taxon>
        <taxon>Corynespora</taxon>
    </lineage>
</organism>
<dbReference type="AlphaFoldDB" id="A0A2T2NMI9"/>
<gene>
    <name evidence="1" type="ORF">BS50DRAFT_370513</name>
</gene>
<evidence type="ECO:0000313" key="1">
    <source>
        <dbReference type="EMBL" id="PSN66644.1"/>
    </source>
</evidence>